<keyword evidence="2" id="KW-1185">Reference proteome</keyword>
<evidence type="ECO:0000313" key="1">
    <source>
        <dbReference type="EMBL" id="CAG5069022.1"/>
    </source>
</evidence>
<organism evidence="1 2">
    <name type="scientific">Dyadobacter linearis</name>
    <dbReference type="NCBI Taxonomy" id="2823330"/>
    <lineage>
        <taxon>Bacteria</taxon>
        <taxon>Pseudomonadati</taxon>
        <taxon>Bacteroidota</taxon>
        <taxon>Cytophagia</taxon>
        <taxon>Cytophagales</taxon>
        <taxon>Spirosomataceae</taxon>
        <taxon>Dyadobacter</taxon>
    </lineage>
</organism>
<comment type="caution">
    <text evidence="1">The sequence shown here is derived from an EMBL/GenBank/DDBJ whole genome shotgun (WGS) entry which is preliminary data.</text>
</comment>
<name>A0ABN7R657_9BACT</name>
<accession>A0ABN7R657</accession>
<protein>
    <submittedName>
        <fullName evidence="1">Uncharacterized protein</fullName>
    </submittedName>
</protein>
<dbReference type="EMBL" id="CAJRAU010000002">
    <property type="protein sequence ID" value="CAG5069022.1"/>
    <property type="molecule type" value="Genomic_DNA"/>
</dbReference>
<evidence type="ECO:0000313" key="2">
    <source>
        <dbReference type="Proteomes" id="UP000679725"/>
    </source>
</evidence>
<sequence>MFLPIYIASLGESLDFGGQAVYAGETGEVLLTRIALTYCITTCLRRKHLVL</sequence>
<gene>
    <name evidence="1" type="ORF">DYBT9623_01756</name>
</gene>
<dbReference type="Proteomes" id="UP000679725">
    <property type="component" value="Unassembled WGS sequence"/>
</dbReference>
<reference evidence="1 2" key="1">
    <citation type="submission" date="2021-04" db="EMBL/GenBank/DDBJ databases">
        <authorList>
            <person name="Rodrigo-Torres L."/>
            <person name="Arahal R. D."/>
            <person name="Lucena T."/>
        </authorList>
    </citation>
    <scope>NUCLEOTIDE SEQUENCE [LARGE SCALE GENOMIC DNA]</scope>
    <source>
        <strain evidence="1 2">CECT 9623</strain>
    </source>
</reference>
<proteinExistence type="predicted"/>